<dbReference type="AlphaFoldDB" id="A0A381PGA5"/>
<accession>A0A381PGA5</accession>
<gene>
    <name evidence="1" type="ORF">METZ01_LOCUS18101</name>
</gene>
<evidence type="ECO:0008006" key="2">
    <source>
        <dbReference type="Google" id="ProtNLM"/>
    </source>
</evidence>
<dbReference type="EMBL" id="UINC01000954">
    <property type="protein sequence ID" value="SUZ65247.1"/>
    <property type="molecule type" value="Genomic_DNA"/>
</dbReference>
<dbReference type="Gene3D" id="3.10.129.10">
    <property type="entry name" value="Hotdog Thioesterase"/>
    <property type="match status" value="1"/>
</dbReference>
<dbReference type="CDD" id="cd03443">
    <property type="entry name" value="PaaI_thioesterase"/>
    <property type="match status" value="1"/>
</dbReference>
<dbReference type="InterPro" id="IPR029069">
    <property type="entry name" value="HotDog_dom_sf"/>
</dbReference>
<dbReference type="InterPro" id="IPR027961">
    <property type="entry name" value="DUF4442"/>
</dbReference>
<dbReference type="Pfam" id="PF14539">
    <property type="entry name" value="DUF4442"/>
    <property type="match status" value="1"/>
</dbReference>
<name>A0A381PGA5_9ZZZZ</name>
<proteinExistence type="predicted"/>
<reference evidence="1" key="1">
    <citation type="submission" date="2018-05" db="EMBL/GenBank/DDBJ databases">
        <authorList>
            <person name="Lanie J.A."/>
            <person name="Ng W.-L."/>
            <person name="Kazmierczak K.M."/>
            <person name="Andrzejewski T.M."/>
            <person name="Davidsen T.M."/>
            <person name="Wayne K.J."/>
            <person name="Tettelin H."/>
            <person name="Glass J.I."/>
            <person name="Rusch D."/>
            <person name="Podicherti R."/>
            <person name="Tsui H.-C.T."/>
            <person name="Winkler M.E."/>
        </authorList>
    </citation>
    <scope>NUCLEOTIDE SEQUENCE</scope>
</reference>
<evidence type="ECO:0000313" key="1">
    <source>
        <dbReference type="EMBL" id="SUZ65247.1"/>
    </source>
</evidence>
<protein>
    <recommendedName>
        <fullName evidence="2">DUF4442 domain-containing protein</fullName>
    </recommendedName>
</protein>
<organism evidence="1">
    <name type="scientific">marine metagenome</name>
    <dbReference type="NCBI Taxonomy" id="408172"/>
    <lineage>
        <taxon>unclassified sequences</taxon>
        <taxon>metagenomes</taxon>
        <taxon>ecological metagenomes</taxon>
    </lineage>
</organism>
<sequence>MARTQESPGAQLRILWVRLSRFPGGRWIFNKILGWKIPYTGKLGATILTLEPGHVKVQLRERRAVRNHLQSIHAIALANLGELTTGLALVGAMPESIRGILVGLDVSYTKKARGTIESEAICEIPKVYEPMDYWVDAKIRDSSGDMVAEVRAHWRLGPVPEKQTTK</sequence>
<dbReference type="SUPFAM" id="SSF54637">
    <property type="entry name" value="Thioesterase/thiol ester dehydrase-isomerase"/>
    <property type="match status" value="1"/>
</dbReference>